<dbReference type="KEGG" id="pda:103718099"/>
<evidence type="ECO:0000256" key="2">
    <source>
        <dbReference type="ARBA" id="ARBA00022490"/>
    </source>
</evidence>
<evidence type="ECO:0000259" key="17">
    <source>
        <dbReference type="PROSITE" id="PS51469"/>
    </source>
</evidence>
<keyword evidence="7 16" id="KW-1133">Transmembrane helix</keyword>
<dbReference type="OrthoDB" id="342281at2759"/>
<evidence type="ECO:0000256" key="5">
    <source>
        <dbReference type="ARBA" id="ARBA00022824"/>
    </source>
</evidence>
<name>A0A8B7MWX7_PHODC</name>
<dbReference type="GO" id="GO:0043495">
    <property type="term" value="F:protein-membrane adaptor activity"/>
    <property type="evidence" value="ECO:0007669"/>
    <property type="project" value="UniProtKB-ARBA"/>
</dbReference>
<feature type="domain" description="SUN" evidence="17">
    <location>
        <begin position="287"/>
        <end position="450"/>
    </location>
</feature>
<evidence type="ECO:0000256" key="6">
    <source>
        <dbReference type="ARBA" id="ARBA00022968"/>
    </source>
</evidence>
<evidence type="ECO:0000256" key="11">
    <source>
        <dbReference type="ARBA" id="ARBA00023212"/>
    </source>
</evidence>
<keyword evidence="3" id="KW-0597">Phosphoprotein</keyword>
<keyword evidence="6" id="KW-0735">Signal-anchor</keyword>
<dbReference type="Pfam" id="PF07738">
    <property type="entry name" value="Sad1_UNC"/>
    <property type="match status" value="1"/>
</dbReference>
<keyword evidence="18" id="KW-1185">Reference proteome</keyword>
<feature type="compositionally biased region" description="Polar residues" evidence="15">
    <location>
        <begin position="12"/>
        <end position="21"/>
    </location>
</feature>
<organism evidence="18 19">
    <name type="scientific">Phoenix dactylifera</name>
    <name type="common">Date palm</name>
    <dbReference type="NCBI Taxonomy" id="42345"/>
    <lineage>
        <taxon>Eukaryota</taxon>
        <taxon>Viridiplantae</taxon>
        <taxon>Streptophyta</taxon>
        <taxon>Embryophyta</taxon>
        <taxon>Tracheophyta</taxon>
        <taxon>Spermatophyta</taxon>
        <taxon>Magnoliopsida</taxon>
        <taxon>Liliopsida</taxon>
        <taxon>Arecaceae</taxon>
        <taxon>Coryphoideae</taxon>
        <taxon>Phoeniceae</taxon>
        <taxon>Phoenix</taxon>
    </lineage>
</organism>
<evidence type="ECO:0000313" key="19">
    <source>
        <dbReference type="RefSeq" id="XP_017700947.1"/>
    </source>
</evidence>
<keyword evidence="9" id="KW-0175">Coiled coil</keyword>
<evidence type="ECO:0000256" key="3">
    <source>
        <dbReference type="ARBA" id="ARBA00022553"/>
    </source>
</evidence>
<dbReference type="RefSeq" id="XP_017700947.1">
    <property type="nucleotide sequence ID" value="XM_017845458.3"/>
</dbReference>
<dbReference type="PANTHER" id="PTHR12911">
    <property type="entry name" value="SAD1/UNC-84-LIKE PROTEIN-RELATED"/>
    <property type="match status" value="1"/>
</dbReference>
<keyword evidence="4 16" id="KW-0812">Transmembrane</keyword>
<dbReference type="AlphaFoldDB" id="A0A8B7MWX7"/>
<dbReference type="GO" id="GO:0051291">
    <property type="term" value="P:protein heterooligomerization"/>
    <property type="evidence" value="ECO:0007669"/>
    <property type="project" value="UniProtKB-ARBA"/>
</dbReference>
<dbReference type="FunFam" id="2.60.120.260:FF:000096">
    <property type="entry name" value="SUN domain protein1"/>
    <property type="match status" value="1"/>
</dbReference>
<evidence type="ECO:0000256" key="10">
    <source>
        <dbReference type="ARBA" id="ARBA00023136"/>
    </source>
</evidence>
<evidence type="ECO:0000256" key="9">
    <source>
        <dbReference type="ARBA" id="ARBA00023054"/>
    </source>
</evidence>
<keyword evidence="11" id="KW-0206">Cytoskeleton</keyword>
<keyword evidence="8" id="KW-0007">Acetylation</keyword>
<comment type="subcellular location">
    <subcellularLocation>
        <location evidence="14">Cytoplasm</location>
        <location evidence="14">Cytoskeleton</location>
        <location evidence="14">Phragmoplast</location>
    </subcellularLocation>
    <subcellularLocation>
        <location evidence="1">Endoplasmic reticulum membrane</location>
        <topology evidence="1">Single-pass type II membrane protein</topology>
    </subcellularLocation>
    <subcellularLocation>
        <location evidence="13">Nucleus inner membrane</location>
        <topology evidence="13">Single-pass type II membrane protein</topology>
    </subcellularLocation>
</comment>
<dbReference type="GO" id="GO:0051260">
    <property type="term" value="P:protein homooligomerization"/>
    <property type="evidence" value="ECO:0007669"/>
    <property type="project" value="UniProtKB-ARBA"/>
</dbReference>
<dbReference type="InterPro" id="IPR012919">
    <property type="entry name" value="SUN_dom"/>
</dbReference>
<gene>
    <name evidence="19" type="primary">LOC103718099</name>
</gene>
<evidence type="ECO:0000256" key="13">
    <source>
        <dbReference type="ARBA" id="ARBA00037816"/>
    </source>
</evidence>
<evidence type="ECO:0000256" key="8">
    <source>
        <dbReference type="ARBA" id="ARBA00022990"/>
    </source>
</evidence>
<feature type="region of interest" description="Disordered" evidence="15">
    <location>
        <begin position="1"/>
        <end position="25"/>
    </location>
</feature>
<proteinExistence type="predicted"/>
<evidence type="ECO:0000256" key="14">
    <source>
        <dbReference type="ARBA" id="ARBA00060413"/>
    </source>
</evidence>
<dbReference type="InterPro" id="IPR045119">
    <property type="entry name" value="SUN1-5"/>
</dbReference>
<reference evidence="19" key="1">
    <citation type="submission" date="2025-08" db="UniProtKB">
        <authorList>
            <consortium name="RefSeq"/>
        </authorList>
    </citation>
    <scope>IDENTIFICATION</scope>
    <source>
        <tissue evidence="19">Young leaves</tissue>
    </source>
</reference>
<evidence type="ECO:0000256" key="7">
    <source>
        <dbReference type="ARBA" id="ARBA00022989"/>
    </source>
</evidence>
<dbReference type="GO" id="GO:0009524">
    <property type="term" value="C:phragmoplast"/>
    <property type="evidence" value="ECO:0007669"/>
    <property type="project" value="UniProtKB-SubCell"/>
</dbReference>
<dbReference type="GO" id="GO:0005789">
    <property type="term" value="C:endoplasmic reticulum membrane"/>
    <property type="evidence" value="ECO:0007669"/>
    <property type="project" value="UniProtKB-SubCell"/>
</dbReference>
<dbReference type="GeneID" id="103718099"/>
<feature type="compositionally biased region" description="Low complexity" evidence="15">
    <location>
        <begin position="1"/>
        <end position="11"/>
    </location>
</feature>
<sequence>MAANTAANNNASLTVDSNSRPNARRRTVVVVEKKSSADMLTEGGVNGVSKDKMIVNGKDLSHTIRGESLLDRSKDLSQLKKELIASSTISPRRKKAILKPQKLKWQTVLSILTKNFMLLAVLLWLGQTVWRWTDSIRDNTNSPFSALDYDGRISEVQASLKKTAKMLQVQVEAVDQKIRNEIGIVTSELRKQIEEQGALLEEELKKLEVRSDSLDKSLTEFKDTGLLSKEEFRRFWNELKSTKRLDGSDHDVNLDQVRAFARDLVKKEIEKHAADGLGRVDYALASGGARVVKHSEPYGFRKVNSWFSVRNGVPANAHKMLEPSFGEPGQCFPLQGSSGFVEIRLRTGIIPEAVTLEHVSKSVAYDRSSAPKDCRVSAWFESPDGDPSSHAKMYLLSEFSYDLDKSNAQTFNVEAADLGVVNMVRLDFTSNHGNSALTCIYRFRMHGYEPNSSAAMALQA</sequence>
<dbReference type="GO" id="GO:0005637">
    <property type="term" value="C:nuclear inner membrane"/>
    <property type="evidence" value="ECO:0007669"/>
    <property type="project" value="UniProtKB-SubCell"/>
</dbReference>
<dbReference type="GO" id="GO:0070197">
    <property type="term" value="P:meiotic attachment of telomere to nuclear envelope"/>
    <property type="evidence" value="ECO:0007669"/>
    <property type="project" value="UniProtKB-ARBA"/>
</dbReference>
<evidence type="ECO:0000256" key="15">
    <source>
        <dbReference type="SAM" id="MobiDB-lite"/>
    </source>
</evidence>
<evidence type="ECO:0000313" key="18">
    <source>
        <dbReference type="Proteomes" id="UP000228380"/>
    </source>
</evidence>
<feature type="transmembrane region" description="Helical" evidence="16">
    <location>
        <begin position="103"/>
        <end position="125"/>
    </location>
</feature>
<keyword evidence="10 16" id="KW-0472">Membrane</keyword>
<protein>
    <submittedName>
        <fullName evidence="19">SUN domain-containing protein 1-like</fullName>
    </submittedName>
</protein>
<dbReference type="GO" id="GO:0090435">
    <property type="term" value="P:protein localization to nuclear envelope"/>
    <property type="evidence" value="ECO:0007669"/>
    <property type="project" value="UniProtKB-ARBA"/>
</dbReference>
<evidence type="ECO:0000256" key="12">
    <source>
        <dbReference type="ARBA" id="ARBA00023242"/>
    </source>
</evidence>
<keyword evidence="2" id="KW-0963">Cytoplasm</keyword>
<dbReference type="PROSITE" id="PS51469">
    <property type="entry name" value="SUN"/>
    <property type="match status" value="1"/>
</dbReference>
<keyword evidence="12" id="KW-0539">Nucleus</keyword>
<keyword evidence="5" id="KW-0256">Endoplasmic reticulum</keyword>
<accession>A0A8B7MWX7</accession>
<evidence type="ECO:0000256" key="16">
    <source>
        <dbReference type="SAM" id="Phobius"/>
    </source>
</evidence>
<dbReference type="GO" id="GO:0006997">
    <property type="term" value="P:nucleus organization"/>
    <property type="evidence" value="ECO:0007669"/>
    <property type="project" value="UniProtKB-ARBA"/>
</dbReference>
<evidence type="ECO:0000256" key="4">
    <source>
        <dbReference type="ARBA" id="ARBA00022692"/>
    </source>
</evidence>
<dbReference type="PANTHER" id="PTHR12911:SF8">
    <property type="entry name" value="KLAROID PROTEIN-RELATED"/>
    <property type="match status" value="1"/>
</dbReference>
<dbReference type="Gene3D" id="2.60.120.260">
    <property type="entry name" value="Galactose-binding domain-like"/>
    <property type="match status" value="1"/>
</dbReference>
<dbReference type="Proteomes" id="UP000228380">
    <property type="component" value="Unplaced"/>
</dbReference>
<evidence type="ECO:0000256" key="1">
    <source>
        <dbReference type="ARBA" id="ARBA00004648"/>
    </source>
</evidence>